<organism evidence="1 2">
    <name type="scientific">Marasmius oreades</name>
    <name type="common">fairy-ring Marasmius</name>
    <dbReference type="NCBI Taxonomy" id="181124"/>
    <lineage>
        <taxon>Eukaryota</taxon>
        <taxon>Fungi</taxon>
        <taxon>Dikarya</taxon>
        <taxon>Basidiomycota</taxon>
        <taxon>Agaricomycotina</taxon>
        <taxon>Agaricomycetes</taxon>
        <taxon>Agaricomycetidae</taxon>
        <taxon>Agaricales</taxon>
        <taxon>Marasmiineae</taxon>
        <taxon>Marasmiaceae</taxon>
        <taxon>Marasmius</taxon>
    </lineage>
</organism>
<dbReference type="Proteomes" id="UP001049176">
    <property type="component" value="Chromosome 4"/>
</dbReference>
<comment type="caution">
    <text evidence="1">The sequence shown here is derived from an EMBL/GenBank/DDBJ whole genome shotgun (WGS) entry which is preliminary data.</text>
</comment>
<evidence type="ECO:0000313" key="1">
    <source>
        <dbReference type="EMBL" id="KAG7093869.1"/>
    </source>
</evidence>
<protein>
    <submittedName>
        <fullName evidence="1">Uncharacterized protein</fullName>
    </submittedName>
</protein>
<keyword evidence="2" id="KW-1185">Reference proteome</keyword>
<reference evidence="1" key="1">
    <citation type="journal article" date="2021" name="Genome Biol. Evol.">
        <title>The assembled and annotated genome of the fairy-ring fungus Marasmius oreades.</title>
        <authorList>
            <person name="Hiltunen M."/>
            <person name="Ament-Velasquez S.L."/>
            <person name="Johannesson H."/>
        </authorList>
    </citation>
    <scope>NUCLEOTIDE SEQUENCE</scope>
    <source>
        <strain evidence="1">03SP1</strain>
    </source>
</reference>
<dbReference type="AlphaFoldDB" id="A0A9P7S1U8"/>
<accession>A0A9P7S1U8</accession>
<evidence type="ECO:0000313" key="2">
    <source>
        <dbReference type="Proteomes" id="UP001049176"/>
    </source>
</evidence>
<dbReference type="EMBL" id="CM032184">
    <property type="protein sequence ID" value="KAG7093869.1"/>
    <property type="molecule type" value="Genomic_DNA"/>
</dbReference>
<dbReference type="RefSeq" id="XP_043010339.1">
    <property type="nucleotide sequence ID" value="XM_043152253.1"/>
</dbReference>
<proteinExistence type="predicted"/>
<dbReference type="GeneID" id="66076583"/>
<dbReference type="KEGG" id="more:E1B28_007507"/>
<gene>
    <name evidence="1" type="ORF">E1B28_007507</name>
</gene>
<sequence>MCTIYGHLRSTILLQSCNNIFLLVMSSANHIPTRWEKGFAIVTVFHAASSCTPWIQGSTASVGPPTRPTCKVSVNALSSTVLEVPLGNQRKDILPFRQTEKTPIKPSPAKKNMVITVWSRAE</sequence>
<name>A0A9P7S1U8_9AGAR</name>